<name>A0AAV4R0D7_CAEEX</name>
<comment type="caution">
    <text evidence="1">The sequence shown here is derived from an EMBL/GenBank/DDBJ whole genome shotgun (WGS) entry which is preliminary data.</text>
</comment>
<dbReference type="EMBL" id="BPLR01007277">
    <property type="protein sequence ID" value="GIY15743.1"/>
    <property type="molecule type" value="Genomic_DNA"/>
</dbReference>
<dbReference type="AlphaFoldDB" id="A0AAV4R0D7"/>
<organism evidence="1 2">
    <name type="scientific">Caerostris extrusa</name>
    <name type="common">Bark spider</name>
    <name type="synonym">Caerostris bankana</name>
    <dbReference type="NCBI Taxonomy" id="172846"/>
    <lineage>
        <taxon>Eukaryota</taxon>
        <taxon>Metazoa</taxon>
        <taxon>Ecdysozoa</taxon>
        <taxon>Arthropoda</taxon>
        <taxon>Chelicerata</taxon>
        <taxon>Arachnida</taxon>
        <taxon>Araneae</taxon>
        <taxon>Araneomorphae</taxon>
        <taxon>Entelegynae</taxon>
        <taxon>Araneoidea</taxon>
        <taxon>Araneidae</taxon>
        <taxon>Caerostris</taxon>
    </lineage>
</organism>
<gene>
    <name evidence="1" type="ORF">CEXT_367961</name>
</gene>
<reference evidence="1 2" key="1">
    <citation type="submission" date="2021-06" db="EMBL/GenBank/DDBJ databases">
        <title>Caerostris extrusa draft genome.</title>
        <authorList>
            <person name="Kono N."/>
            <person name="Arakawa K."/>
        </authorList>
    </citation>
    <scope>NUCLEOTIDE SEQUENCE [LARGE SCALE GENOMIC DNA]</scope>
</reference>
<proteinExistence type="predicted"/>
<accession>A0AAV4R0D7</accession>
<dbReference type="Proteomes" id="UP001054945">
    <property type="component" value="Unassembled WGS sequence"/>
</dbReference>
<protein>
    <submittedName>
        <fullName evidence="1">Uncharacterized protein</fullName>
    </submittedName>
</protein>
<sequence>MKICGGEMRKLPDEIPDEQHDWNLQTHLRDDTVMHAKGRATTCKVILIHARLSIKYNVKTYLSCKISVVTNFREEDILRGYRLITWAMRGSHSNAMWPCQENCAVRAKKDVMTSSSAHLNTTPSDRCLVVASRPSLIYNDCIL</sequence>
<evidence type="ECO:0000313" key="2">
    <source>
        <dbReference type="Proteomes" id="UP001054945"/>
    </source>
</evidence>
<evidence type="ECO:0000313" key="1">
    <source>
        <dbReference type="EMBL" id="GIY15743.1"/>
    </source>
</evidence>
<keyword evidence="2" id="KW-1185">Reference proteome</keyword>